<accession>A0ABD0QS39</accession>
<reference evidence="2 3" key="1">
    <citation type="submission" date="2024-05" db="EMBL/GenBank/DDBJ databases">
        <title>Genome sequencing and assembly of Indian major carp, Cirrhinus mrigala (Hamilton, 1822).</title>
        <authorList>
            <person name="Mohindra V."/>
            <person name="Chowdhury L.M."/>
            <person name="Lal K."/>
            <person name="Jena J.K."/>
        </authorList>
    </citation>
    <scope>NUCLEOTIDE SEQUENCE [LARGE SCALE GENOMIC DNA]</scope>
    <source>
        <strain evidence="2">CM1030</strain>
        <tissue evidence="2">Blood</tissue>
    </source>
</reference>
<organism evidence="2 3">
    <name type="scientific">Cirrhinus mrigala</name>
    <name type="common">Mrigala</name>
    <dbReference type="NCBI Taxonomy" id="683832"/>
    <lineage>
        <taxon>Eukaryota</taxon>
        <taxon>Metazoa</taxon>
        <taxon>Chordata</taxon>
        <taxon>Craniata</taxon>
        <taxon>Vertebrata</taxon>
        <taxon>Euteleostomi</taxon>
        <taxon>Actinopterygii</taxon>
        <taxon>Neopterygii</taxon>
        <taxon>Teleostei</taxon>
        <taxon>Ostariophysi</taxon>
        <taxon>Cypriniformes</taxon>
        <taxon>Cyprinidae</taxon>
        <taxon>Labeoninae</taxon>
        <taxon>Labeonini</taxon>
        <taxon>Cirrhinus</taxon>
    </lineage>
</organism>
<feature type="compositionally biased region" description="Polar residues" evidence="1">
    <location>
        <begin position="1"/>
        <end position="37"/>
    </location>
</feature>
<name>A0ABD0QS39_CIRMR</name>
<gene>
    <name evidence="2" type="ORF">M9458_016075</name>
</gene>
<feature type="non-terminal residue" evidence="2">
    <location>
        <position position="1"/>
    </location>
</feature>
<proteinExistence type="predicted"/>
<dbReference type="EMBL" id="JAMKFB020000007">
    <property type="protein sequence ID" value="KAL0188976.1"/>
    <property type="molecule type" value="Genomic_DNA"/>
</dbReference>
<feature type="region of interest" description="Disordered" evidence="1">
    <location>
        <begin position="1"/>
        <end position="72"/>
    </location>
</feature>
<keyword evidence="3" id="KW-1185">Reference proteome</keyword>
<evidence type="ECO:0000313" key="3">
    <source>
        <dbReference type="Proteomes" id="UP001529510"/>
    </source>
</evidence>
<comment type="caution">
    <text evidence="2">The sequence shown here is derived from an EMBL/GenBank/DDBJ whole genome shotgun (WGS) entry which is preliminary data.</text>
</comment>
<protein>
    <submittedName>
        <fullName evidence="2">Uncharacterized protein</fullName>
    </submittedName>
</protein>
<evidence type="ECO:0000313" key="2">
    <source>
        <dbReference type="EMBL" id="KAL0188976.1"/>
    </source>
</evidence>
<dbReference type="AlphaFoldDB" id="A0ABD0QS39"/>
<sequence>SSQNSIQADADEPSTSSSGQYLSQENQGIFDQSTSAESPLKQKPAALQNSPLYDNECASPVPNGIVDDDDED</sequence>
<evidence type="ECO:0000256" key="1">
    <source>
        <dbReference type="SAM" id="MobiDB-lite"/>
    </source>
</evidence>
<dbReference type="Proteomes" id="UP001529510">
    <property type="component" value="Unassembled WGS sequence"/>
</dbReference>